<dbReference type="EMBL" id="JACEFB010000004">
    <property type="protein sequence ID" value="MBA2226137.1"/>
    <property type="molecule type" value="Genomic_DNA"/>
</dbReference>
<organism evidence="2 3">
    <name type="scientific">Thermogemmata fonticola</name>
    <dbReference type="NCBI Taxonomy" id="2755323"/>
    <lineage>
        <taxon>Bacteria</taxon>
        <taxon>Pseudomonadati</taxon>
        <taxon>Planctomycetota</taxon>
        <taxon>Planctomycetia</taxon>
        <taxon>Gemmatales</taxon>
        <taxon>Gemmataceae</taxon>
        <taxon>Thermogemmata</taxon>
    </lineage>
</organism>
<dbReference type="Proteomes" id="UP000542342">
    <property type="component" value="Unassembled WGS sequence"/>
</dbReference>
<evidence type="ECO:0000313" key="3">
    <source>
        <dbReference type="Proteomes" id="UP000542342"/>
    </source>
</evidence>
<dbReference type="AlphaFoldDB" id="A0A7V8VE71"/>
<dbReference type="SUPFAM" id="SSF54523">
    <property type="entry name" value="Pili subunits"/>
    <property type="match status" value="1"/>
</dbReference>
<name>A0A7V8VE71_9BACT</name>
<keyword evidence="3" id="KW-1185">Reference proteome</keyword>
<gene>
    <name evidence="2" type="ORF">H0921_08185</name>
</gene>
<dbReference type="InterPro" id="IPR011453">
    <property type="entry name" value="DUF1559"/>
</dbReference>
<reference evidence="2 3" key="1">
    <citation type="submission" date="2020-07" db="EMBL/GenBank/DDBJ databases">
        <title>Thermogemmata thermophila gen. nov., sp. nov., a novel moderate thermophilic planctomycete from a Kamchatka hot spring.</title>
        <authorList>
            <person name="Elcheninov A.G."/>
            <person name="Podosokorskaya O.A."/>
            <person name="Kovaleva O.L."/>
            <person name="Novikov A."/>
            <person name="Bonch-Osmolovskaya E.A."/>
            <person name="Toshchakov S.V."/>
            <person name="Kublanov I.V."/>
        </authorList>
    </citation>
    <scope>NUCLEOTIDE SEQUENCE [LARGE SCALE GENOMIC DNA]</scope>
    <source>
        <strain evidence="2 3">2918</strain>
    </source>
</reference>
<dbReference type="Pfam" id="PF07596">
    <property type="entry name" value="SBP_bac_10"/>
    <property type="match status" value="1"/>
</dbReference>
<proteinExistence type="predicted"/>
<dbReference type="PANTHER" id="PTHR30093:SF2">
    <property type="entry name" value="TYPE II SECRETION SYSTEM PROTEIN H"/>
    <property type="match status" value="1"/>
</dbReference>
<evidence type="ECO:0000313" key="2">
    <source>
        <dbReference type="EMBL" id="MBA2226137.1"/>
    </source>
</evidence>
<protein>
    <submittedName>
        <fullName evidence="2">DUF1559 domain-containing protein</fullName>
    </submittedName>
</protein>
<feature type="domain" description="DUF1559" evidence="1">
    <location>
        <begin position="9"/>
        <end position="101"/>
    </location>
</feature>
<accession>A0A7V8VE71</accession>
<dbReference type="PANTHER" id="PTHR30093">
    <property type="entry name" value="GENERAL SECRETION PATHWAY PROTEIN G"/>
    <property type="match status" value="1"/>
</dbReference>
<comment type="caution">
    <text evidence="2">The sequence shown here is derived from an EMBL/GenBank/DDBJ whole genome shotgun (WGS) entry which is preliminary data.</text>
</comment>
<sequence>MGLLVPAVQRVREAASRLSSQNNLKQIALACHNFHDVHGHLPQDIVDKNGKPLLSWRVAILPYIEQEALYKQFKLDEPWDSEHNKKLIEQMPKIYVSPSLPQFPGLTYYKGFSGPGAVFETGKKIKLQAITDGLSNTILVIEAGPPVPWTKPEDIPFDPKKPLPPLQPLPRETQTNAALCDGSIRVLDLKKIGEKRLRLLIQRDDGQPIDFDFE</sequence>
<dbReference type="InterPro" id="IPR045584">
    <property type="entry name" value="Pilin-like"/>
</dbReference>
<evidence type="ECO:0000259" key="1">
    <source>
        <dbReference type="Pfam" id="PF07596"/>
    </source>
</evidence>